<dbReference type="EMBL" id="AFYH01045682">
    <property type="status" value="NOT_ANNOTATED_CDS"/>
    <property type="molecule type" value="Genomic_DNA"/>
</dbReference>
<evidence type="ECO:0000256" key="5">
    <source>
        <dbReference type="ARBA" id="ARBA00022737"/>
    </source>
</evidence>
<dbReference type="GO" id="GO:0008270">
    <property type="term" value="F:zinc ion binding"/>
    <property type="evidence" value="ECO:0007669"/>
    <property type="project" value="InterPro"/>
</dbReference>
<dbReference type="InParanoid" id="H3AQ51"/>
<feature type="region of interest" description="Disordered" evidence="12">
    <location>
        <begin position="607"/>
        <end position="635"/>
    </location>
</feature>
<dbReference type="Pfam" id="PF06297">
    <property type="entry name" value="PET"/>
    <property type="match status" value="1"/>
</dbReference>
<feature type="domain" description="LIM zinc-binding" evidence="13">
    <location>
        <begin position="124"/>
        <end position="188"/>
    </location>
</feature>
<dbReference type="GeneID" id="102362584"/>
<dbReference type="GeneTree" id="ENSGT00940000157529"/>
<organism evidence="15 16">
    <name type="scientific">Latimeria chalumnae</name>
    <name type="common">Coelacanth</name>
    <dbReference type="NCBI Taxonomy" id="7897"/>
    <lineage>
        <taxon>Eukaryota</taxon>
        <taxon>Metazoa</taxon>
        <taxon>Chordata</taxon>
        <taxon>Craniata</taxon>
        <taxon>Vertebrata</taxon>
        <taxon>Euteleostomi</taxon>
        <taxon>Coelacanthiformes</taxon>
        <taxon>Coelacanthidae</taxon>
        <taxon>Latimeria</taxon>
    </lineage>
</organism>
<dbReference type="PANTHER" id="PTHR24211:SF15">
    <property type="entry name" value="PRICKLE-LIKE PROTEIN 1"/>
    <property type="match status" value="1"/>
</dbReference>
<dbReference type="InterPro" id="IPR033727">
    <property type="entry name" value="LIM3_prickle"/>
</dbReference>
<dbReference type="Pfam" id="PF00412">
    <property type="entry name" value="LIM"/>
    <property type="match status" value="3"/>
</dbReference>
<evidence type="ECO:0000256" key="4">
    <source>
        <dbReference type="ARBA" id="ARBA00022723"/>
    </source>
</evidence>
<feature type="region of interest" description="Disordered" evidence="12">
    <location>
        <begin position="319"/>
        <end position="341"/>
    </location>
</feature>
<keyword evidence="4 11" id="KW-0479">Metal-binding</keyword>
<dbReference type="InterPro" id="IPR010442">
    <property type="entry name" value="PET_domain"/>
</dbReference>
<dbReference type="PANTHER" id="PTHR24211">
    <property type="entry name" value="LIM DOMAIN-CONTAINING PROTEIN"/>
    <property type="match status" value="1"/>
</dbReference>
<dbReference type="CDD" id="cd09827">
    <property type="entry name" value="PET_Prickle"/>
    <property type="match status" value="1"/>
</dbReference>
<evidence type="ECO:0000313" key="16">
    <source>
        <dbReference type="Proteomes" id="UP000008672"/>
    </source>
</evidence>
<dbReference type="FunCoup" id="H3AQ51">
    <property type="interactions" value="1219"/>
</dbReference>
<evidence type="ECO:0000259" key="13">
    <source>
        <dbReference type="PROSITE" id="PS50023"/>
    </source>
</evidence>
<keyword evidence="9" id="KW-0449">Lipoprotein</keyword>
<dbReference type="OMA" id="NLVFGCQ"/>
<reference evidence="15" key="2">
    <citation type="submission" date="2025-08" db="UniProtKB">
        <authorList>
            <consortium name="Ensembl"/>
        </authorList>
    </citation>
    <scope>IDENTIFICATION</scope>
</reference>
<dbReference type="EMBL" id="AFYH01045685">
    <property type="status" value="NOT_ANNOTATED_CDS"/>
    <property type="molecule type" value="Genomic_DNA"/>
</dbReference>
<dbReference type="FunFam" id="2.10.110.10:FF:000022">
    <property type="entry name" value="prickle-like protein 2 isoform X1"/>
    <property type="match status" value="1"/>
</dbReference>
<dbReference type="GO" id="GO:0012505">
    <property type="term" value="C:endomembrane system"/>
    <property type="evidence" value="ECO:0007669"/>
    <property type="project" value="UniProtKB-SubCell"/>
</dbReference>
<dbReference type="OrthoDB" id="10069167at2759"/>
<proteinExistence type="inferred from homology"/>
<evidence type="ECO:0000256" key="1">
    <source>
        <dbReference type="ARBA" id="ARBA00004308"/>
    </source>
</evidence>
<evidence type="ECO:0000256" key="6">
    <source>
        <dbReference type="ARBA" id="ARBA00022833"/>
    </source>
</evidence>
<dbReference type="PROSITE" id="PS51303">
    <property type="entry name" value="PET"/>
    <property type="match status" value="1"/>
</dbReference>
<feature type="compositionally biased region" description="Basic residues" evidence="12">
    <location>
        <begin position="819"/>
        <end position="835"/>
    </location>
</feature>
<evidence type="ECO:0000256" key="9">
    <source>
        <dbReference type="ARBA" id="ARBA00023288"/>
    </source>
</evidence>
<dbReference type="InterPro" id="IPR033723">
    <property type="entry name" value="PET_prickle"/>
</dbReference>
<dbReference type="AlphaFoldDB" id="H3AQ51"/>
<feature type="domain" description="LIM zinc-binding" evidence="13">
    <location>
        <begin position="189"/>
        <end position="249"/>
    </location>
</feature>
<keyword evidence="8" id="KW-0472">Membrane</keyword>
<keyword evidence="16" id="KW-1185">Reference proteome</keyword>
<dbReference type="eggNOG" id="KOG1704">
    <property type="taxonomic scope" value="Eukaryota"/>
</dbReference>
<evidence type="ECO:0000256" key="8">
    <source>
        <dbReference type="ARBA" id="ARBA00023136"/>
    </source>
</evidence>
<feature type="region of interest" description="Disordered" evidence="12">
    <location>
        <begin position="802"/>
        <end position="835"/>
    </location>
</feature>
<feature type="compositionally biased region" description="Low complexity" evidence="12">
    <location>
        <begin position="802"/>
        <end position="813"/>
    </location>
</feature>
<dbReference type="InterPro" id="IPR001781">
    <property type="entry name" value="Znf_LIM"/>
</dbReference>
<dbReference type="EMBL" id="AFYH01045683">
    <property type="status" value="NOT_ANNOTATED_CDS"/>
    <property type="molecule type" value="Genomic_DNA"/>
</dbReference>
<comment type="subcellular location">
    <subcellularLocation>
        <location evidence="1">Endomembrane system</location>
    </subcellularLocation>
</comment>
<evidence type="ECO:0000313" key="15">
    <source>
        <dbReference type="Ensembl" id="ENSLACP00000011772.1"/>
    </source>
</evidence>
<accession>H3AQ51</accession>
<dbReference type="Bgee" id="ENSLACG00000010364">
    <property type="expression patterns" value="Expressed in post-anal tail muscle and 6 other cell types or tissues"/>
</dbReference>
<dbReference type="InterPro" id="IPR033726">
    <property type="entry name" value="LIM2_prickle"/>
</dbReference>
<dbReference type="Ensembl" id="ENSLACT00000011862.1">
    <property type="protein sequence ID" value="ENSLACP00000011772.1"/>
    <property type="gene ID" value="ENSLACG00000010364.1"/>
</dbReference>
<dbReference type="PROSITE" id="PS50023">
    <property type="entry name" value="LIM_DOMAIN_2"/>
    <property type="match status" value="2"/>
</dbReference>
<dbReference type="FunFam" id="2.10.110.10:FF:000035">
    <property type="entry name" value="prickle-like protein 2 isoform X1"/>
    <property type="match status" value="1"/>
</dbReference>
<feature type="compositionally biased region" description="Basic residues" evidence="12">
    <location>
        <begin position="672"/>
        <end position="684"/>
    </location>
</feature>
<dbReference type="KEGG" id="lcm:102362584"/>
<dbReference type="FunFam" id="2.10.110.10:FF:000005">
    <property type="entry name" value="Testin isoform 1"/>
    <property type="match status" value="1"/>
</dbReference>
<dbReference type="InterPro" id="IPR033725">
    <property type="entry name" value="LIM1_prickle"/>
</dbReference>
<dbReference type="Proteomes" id="UP000008672">
    <property type="component" value="Unassembled WGS sequence"/>
</dbReference>
<dbReference type="Gene3D" id="2.10.110.10">
    <property type="entry name" value="Cysteine Rich Protein"/>
    <property type="match status" value="3"/>
</dbReference>
<protein>
    <submittedName>
        <fullName evidence="15">Prickle planar cell polarity protein 1</fullName>
    </submittedName>
</protein>
<evidence type="ECO:0000256" key="3">
    <source>
        <dbReference type="ARBA" id="ARBA00022481"/>
    </source>
</evidence>
<dbReference type="HOGENOM" id="CLU_008937_5_0_1"/>
<gene>
    <name evidence="15" type="primary">PRICKLE1</name>
</gene>
<dbReference type="CDD" id="cd09420">
    <property type="entry name" value="LIM3_Prickle"/>
    <property type="match status" value="1"/>
</dbReference>
<reference evidence="15" key="3">
    <citation type="submission" date="2025-09" db="UniProtKB">
        <authorList>
            <consortium name="Ensembl"/>
        </authorList>
    </citation>
    <scope>IDENTIFICATION</scope>
</reference>
<sequence>MPLEMEQKVSKLAFGFQRSSTSDDDSGCALEEYAWVPPGLRPEQVQLYFACLPEDKVPYVNSPGEKHRIKQLLYQLPPHDNEVRYCQSLSEEEKKELQMFSTQRKKEALGRGTIKMLARALMHTVCEQCGEKMNGGETAVFASRAGPGVCWHPACFVCSTCNELLVDLIYFYQDGKIHCGRHHAELLKPRCSACDEIIFADECTEAEGRHWHMKHFSCFECETILGGQRYIMKDGRPYCCGCFESLYAEYCEACGEPIGVDHAQMTYDGQHWHATENCFSCAQCKTSLLGCPFLPKQGHIYCSKVCSLGEDIHASDSSDSAFQSARSRESRRSVRLGKSSKPADQCRQSLLLSPALNYKFLGLSGNADDTLSRKMDELSLKRQEASIINEDFWKVRADQEAPEDHEEWAEHDDYMTQLLLKFGDRGIFQQSNEHNRQGELWISDNEVKSKTELKNSGHNRSLASKKYQSDMYWAQSQDGLGDSAYGSHPGPASSRKIQELEIEHGAAGYKPNERQWYEGLLECLTDNLQQQEQSVRDSMDSLALSNITGASADGENKQMPSLYSLQNFQELETEECEKMSNMGTLNSSMLHRSAESLKSLTSELCPDIPTKEKQKPVHVSLLRRSKSQSRPQQVKFSDDVIDNGHSDEIEVRPPPMSERTRRRVYNFDERGLRHHHHHRRRSRKSRSDNALHLATERRCCPKERPRLYSPEDYDKFIQSKCPQEVQAYIQNPEVYGHYPHGSTDYALQNQVVDRFLGLYGDDDDSWCSTCSSSSDSEEEGYFLGQPIPKARSQRYQYYTDDLSSPTSVLSTSPFGPRSTKSKKKKGHKGKNCIIS</sequence>
<evidence type="ECO:0000256" key="10">
    <source>
        <dbReference type="ARBA" id="ARBA00023289"/>
    </source>
</evidence>
<dbReference type="EMBL" id="AFYH01045687">
    <property type="status" value="NOT_ANNOTATED_CDS"/>
    <property type="molecule type" value="Genomic_DNA"/>
</dbReference>
<dbReference type="CDD" id="cd09418">
    <property type="entry name" value="LIM2_Prickle"/>
    <property type="match status" value="1"/>
</dbReference>
<dbReference type="EMBL" id="AFYH01045684">
    <property type="status" value="NOT_ANNOTATED_CDS"/>
    <property type="molecule type" value="Genomic_DNA"/>
</dbReference>
<evidence type="ECO:0000259" key="14">
    <source>
        <dbReference type="PROSITE" id="PS51303"/>
    </source>
</evidence>
<comment type="similarity">
    <text evidence="2">Belongs to the prickle / espinas / testin family.</text>
</comment>
<evidence type="ECO:0000256" key="11">
    <source>
        <dbReference type="PROSITE-ProRule" id="PRU00125"/>
    </source>
</evidence>
<keyword evidence="5" id="KW-0677">Repeat</keyword>
<feature type="region of interest" description="Disordered" evidence="12">
    <location>
        <begin position="670"/>
        <end position="690"/>
    </location>
</feature>
<evidence type="ECO:0000256" key="7">
    <source>
        <dbReference type="ARBA" id="ARBA00023038"/>
    </source>
</evidence>
<dbReference type="PROSITE" id="PS00478">
    <property type="entry name" value="LIM_DOMAIN_1"/>
    <property type="match status" value="1"/>
</dbReference>
<keyword evidence="10" id="KW-0636">Prenylation</keyword>
<feature type="domain" description="PET" evidence="14">
    <location>
        <begin position="14"/>
        <end position="122"/>
    </location>
</feature>
<evidence type="ECO:0000256" key="12">
    <source>
        <dbReference type="SAM" id="MobiDB-lite"/>
    </source>
</evidence>
<dbReference type="CDD" id="cd09415">
    <property type="entry name" value="LIM1_Prickle"/>
    <property type="match status" value="1"/>
</dbReference>
<dbReference type="SUPFAM" id="SSF57716">
    <property type="entry name" value="Glucocorticoid receptor-like (DNA-binding domain)"/>
    <property type="match status" value="2"/>
</dbReference>
<keyword evidence="7 11" id="KW-0440">LIM domain</keyword>
<dbReference type="STRING" id="7897.ENSLACP00000011772"/>
<keyword evidence="6 11" id="KW-0862">Zinc</keyword>
<dbReference type="SMART" id="SM00132">
    <property type="entry name" value="LIM"/>
    <property type="match status" value="3"/>
</dbReference>
<dbReference type="InterPro" id="IPR047120">
    <property type="entry name" value="Pk/Esn/Tes"/>
</dbReference>
<dbReference type="EMBL" id="AFYH01045686">
    <property type="status" value="NOT_ANNOTATED_CDS"/>
    <property type="molecule type" value="Genomic_DNA"/>
</dbReference>
<reference evidence="16" key="1">
    <citation type="submission" date="2011-08" db="EMBL/GenBank/DDBJ databases">
        <title>The draft genome of Latimeria chalumnae.</title>
        <authorList>
            <person name="Di Palma F."/>
            <person name="Alfoldi J."/>
            <person name="Johnson J."/>
            <person name="Berlin A."/>
            <person name="Gnerre S."/>
            <person name="Jaffe D."/>
            <person name="MacCallum I."/>
            <person name="Young S."/>
            <person name="Walker B.J."/>
            <person name="Lander E."/>
            <person name="Lindblad-Toh K."/>
        </authorList>
    </citation>
    <scope>NUCLEOTIDE SEQUENCE [LARGE SCALE GENOMIC DNA]</scope>
    <source>
        <strain evidence="16">Wild caught</strain>
    </source>
</reference>
<keyword evidence="3" id="KW-0488">Methylation</keyword>
<name>H3AQ51_LATCH</name>
<evidence type="ECO:0000256" key="2">
    <source>
        <dbReference type="ARBA" id="ARBA00008268"/>
    </source>
</evidence>